<keyword evidence="4" id="KW-0408">Iron</keyword>
<accession>A0A419AX78</accession>
<evidence type="ECO:0000256" key="4">
    <source>
        <dbReference type="ARBA" id="ARBA00023004"/>
    </source>
</evidence>
<evidence type="ECO:0000313" key="7">
    <source>
        <dbReference type="EMBL" id="RJL51966.1"/>
    </source>
</evidence>
<dbReference type="Gene3D" id="3.20.20.70">
    <property type="entry name" value="Aldolase class I"/>
    <property type="match status" value="1"/>
</dbReference>
<proteinExistence type="predicted"/>
<keyword evidence="3" id="KW-0479">Metal-binding</keyword>
<dbReference type="GO" id="GO:0046872">
    <property type="term" value="F:metal ion binding"/>
    <property type="evidence" value="ECO:0007669"/>
    <property type="project" value="UniProtKB-KW"/>
</dbReference>
<dbReference type="InterPro" id="IPR058240">
    <property type="entry name" value="rSAM_sf"/>
</dbReference>
<evidence type="ECO:0000259" key="6">
    <source>
        <dbReference type="PROSITE" id="PS51918"/>
    </source>
</evidence>
<dbReference type="Pfam" id="PF04230">
    <property type="entry name" value="PS_pyruv_trans"/>
    <property type="match status" value="1"/>
</dbReference>
<dbReference type="Pfam" id="PF04055">
    <property type="entry name" value="Radical_SAM"/>
    <property type="match status" value="1"/>
</dbReference>
<dbReference type="PANTHER" id="PTHR11228:SF7">
    <property type="entry name" value="PQQA PEPTIDE CYCLASE"/>
    <property type="match status" value="1"/>
</dbReference>
<dbReference type="EMBL" id="QZDH01000018">
    <property type="protein sequence ID" value="RJL51966.1"/>
    <property type="molecule type" value="Genomic_DNA"/>
</dbReference>
<dbReference type="PANTHER" id="PTHR11228">
    <property type="entry name" value="RADICAL SAM DOMAIN PROTEIN"/>
    <property type="match status" value="1"/>
</dbReference>
<keyword evidence="2" id="KW-0949">S-adenosyl-L-methionine</keyword>
<dbReference type="AlphaFoldDB" id="A0A419AX78"/>
<dbReference type="InterPro" id="IPR007197">
    <property type="entry name" value="rSAM"/>
</dbReference>
<dbReference type="PROSITE" id="PS51918">
    <property type="entry name" value="RADICAL_SAM"/>
    <property type="match status" value="1"/>
</dbReference>
<organism evidence="7 8">
    <name type="scientific">Pectobacterium carotovorum</name>
    <name type="common">Erwinia carotovora</name>
    <dbReference type="NCBI Taxonomy" id="554"/>
    <lineage>
        <taxon>Bacteria</taxon>
        <taxon>Pseudomonadati</taxon>
        <taxon>Pseudomonadota</taxon>
        <taxon>Gammaproteobacteria</taxon>
        <taxon>Enterobacterales</taxon>
        <taxon>Pectobacteriaceae</taxon>
        <taxon>Pectobacterium</taxon>
    </lineage>
</organism>
<evidence type="ECO:0000256" key="2">
    <source>
        <dbReference type="ARBA" id="ARBA00022691"/>
    </source>
</evidence>
<gene>
    <name evidence="7" type="ORF">D5071_09145</name>
</gene>
<dbReference type="InterPro" id="IPR013785">
    <property type="entry name" value="Aldolase_TIM"/>
</dbReference>
<evidence type="ECO:0000256" key="1">
    <source>
        <dbReference type="ARBA" id="ARBA00001966"/>
    </source>
</evidence>
<dbReference type="GO" id="GO:0051536">
    <property type="term" value="F:iron-sulfur cluster binding"/>
    <property type="evidence" value="ECO:0007669"/>
    <property type="project" value="UniProtKB-KW"/>
</dbReference>
<dbReference type="SUPFAM" id="SSF102114">
    <property type="entry name" value="Radical SAM enzymes"/>
    <property type="match status" value="1"/>
</dbReference>
<keyword evidence="5" id="KW-0411">Iron-sulfur</keyword>
<protein>
    <submittedName>
        <fullName evidence="7">Radical SAM protein</fullName>
    </submittedName>
</protein>
<evidence type="ECO:0000256" key="5">
    <source>
        <dbReference type="ARBA" id="ARBA00023014"/>
    </source>
</evidence>
<dbReference type="SFLD" id="SFLDG01067">
    <property type="entry name" value="SPASM/twitch_domain_containing"/>
    <property type="match status" value="1"/>
</dbReference>
<feature type="domain" description="Radical SAM core" evidence="6">
    <location>
        <begin position="35"/>
        <end position="264"/>
    </location>
</feature>
<dbReference type="InterPro" id="IPR007345">
    <property type="entry name" value="Polysacch_pyruvyl_Trfase"/>
</dbReference>
<dbReference type="SFLD" id="SFLDS00029">
    <property type="entry name" value="Radical_SAM"/>
    <property type="match status" value="1"/>
</dbReference>
<dbReference type="GO" id="GO:0003824">
    <property type="term" value="F:catalytic activity"/>
    <property type="evidence" value="ECO:0007669"/>
    <property type="project" value="InterPro"/>
</dbReference>
<comment type="cofactor">
    <cofactor evidence="1">
        <name>[4Fe-4S] cluster</name>
        <dbReference type="ChEBI" id="CHEBI:49883"/>
    </cofactor>
</comment>
<evidence type="ECO:0000256" key="3">
    <source>
        <dbReference type="ARBA" id="ARBA00022723"/>
    </source>
</evidence>
<name>A0A419AX78_PECCA</name>
<sequence length="796" mass="90990">MHFIACKVKKLKFLDVLLMKFSSLIKQGKYLFSDYTMRLQKPLVIQFPVIDICNSRCQMCRIWENKKSVDISVSQLKKGLNSSLFSEVEGIGFNGGEPTLRAELAELVEVVINSLPKLKHVSLITNAYKYTQVIEKIETIAPIIKTRNINFDVMISIDGYGEVHDRVRGRSGNFNNALKVIDFLKNYPLVDNVRIGCTVIRENVYHLPQLLEFCISQGLYVKFRQGVPHQRLYTENLLDPYALTVEEKYEFVEFLEGLITHYEKSIMQRFFYRSLIQQIVNDTPRIAGCDWRHRGATITAKGELAYCAVQSKSLMQNIAEGDPNDAYFSNESHLKEIIQTKCDSCHHDYVGIPAKHHYRQLFIERMDERFKIKEKIRRLPGFGKFNNIRRERSFKRSLDYFRTNPVKNEVLLKSNKKIKILICGWYGTETLGDKAIIGGIMNSFRQCLGDDVQYVVVSLFEYITRMTALQMPEFVNAKIVTPEQGISVIRQMNYVVFGGGPLMGIDTLAPMQAIFEIAKQHNIKTIVAGCGVGPYGERWHNASIKRILDLADIRIYRDQRSKEYAAELGVNVICDVVAEDPAFTWLAHTAIEEKENNSDNKKILLLGLRDFPYEEYARHIPHNDRLAIKDNYEKTVVKALIILSQKHPDLVIRPLPMCTNHFGSDDRWFYRHLFRDCNELASVIDDSLLGHEMAPVDYYHAFKSADALLAMRFHSLVFGLGIGVNSVALDYTLGKGKVRSLAEKYNANLVSMIDLDESCLVEAIEAELNAEKPSSISADDLLFTKLLKAKLAEVVL</sequence>
<evidence type="ECO:0000313" key="8">
    <source>
        <dbReference type="Proteomes" id="UP000283655"/>
    </source>
</evidence>
<dbReference type="CDD" id="cd01335">
    <property type="entry name" value="Radical_SAM"/>
    <property type="match status" value="1"/>
</dbReference>
<reference evidence="7 8" key="1">
    <citation type="submission" date="2018-09" db="EMBL/GenBank/DDBJ databases">
        <title>Phylogenetic diversity of Pectobacterium and Dickeya strains causing blackleg disease of potato in Morocco.</title>
        <authorList>
            <person name="Oulghazi S."/>
            <person name="Moumni M."/>
            <person name="Faure D."/>
        </authorList>
    </citation>
    <scope>NUCLEOTIDE SEQUENCE [LARGE SCALE GENOMIC DNA]</scope>
    <source>
        <strain evidence="7 8">S1.15.11.2D</strain>
    </source>
</reference>
<dbReference type="Proteomes" id="UP000283655">
    <property type="component" value="Unassembled WGS sequence"/>
</dbReference>
<comment type="caution">
    <text evidence="7">The sequence shown here is derived from an EMBL/GenBank/DDBJ whole genome shotgun (WGS) entry which is preliminary data.</text>
</comment>
<dbReference type="InterPro" id="IPR050377">
    <property type="entry name" value="Radical_SAM_PqqE_MftC-like"/>
</dbReference>